<protein>
    <recommendedName>
        <fullName evidence="7">EGF domain-specific O-linked N-acetylglucosamine transferase</fullName>
        <ecNumber evidence="1">2.4.1.255</ecNumber>
    </recommendedName>
    <alternativeName>
        <fullName evidence="8">Extracellular O-linked N-acetylglucosamine transferase</fullName>
    </alternativeName>
</protein>
<dbReference type="EC" id="2.4.1.255" evidence="1"/>
<dbReference type="GO" id="GO:0005788">
    <property type="term" value="C:endoplasmic reticulum lumen"/>
    <property type="evidence" value="ECO:0007669"/>
    <property type="project" value="TreeGrafter"/>
</dbReference>
<dbReference type="STRING" id="45235.A0A2K3Q344"/>
<evidence type="ECO:0000256" key="7">
    <source>
        <dbReference type="ARBA" id="ARBA00040944"/>
    </source>
</evidence>
<keyword evidence="5" id="KW-0256">Endoplasmic reticulum</keyword>
<evidence type="ECO:0000256" key="8">
    <source>
        <dbReference type="ARBA" id="ARBA00042574"/>
    </source>
</evidence>
<accession>A0A2K3Q344</accession>
<keyword evidence="6" id="KW-0325">Glycoprotein</keyword>
<keyword evidence="3" id="KW-0808">Transferase</keyword>
<dbReference type="Pfam" id="PF04577">
    <property type="entry name" value="Glyco_transf_61"/>
    <property type="match status" value="1"/>
</dbReference>
<comment type="catalytic activity">
    <reaction evidence="10">
        <text>L-threonyl-[protein] + UDP-N-acetyl-alpha-D-glucosamine = 3-O-(N-acetyl-beta-D-glucosaminyl)-L-threonyl-[protein] + UDP + H(+)</text>
        <dbReference type="Rhea" id="RHEA:48908"/>
        <dbReference type="Rhea" id="RHEA-COMP:11060"/>
        <dbReference type="Rhea" id="RHEA-COMP:12252"/>
        <dbReference type="ChEBI" id="CHEBI:15378"/>
        <dbReference type="ChEBI" id="CHEBI:30013"/>
        <dbReference type="ChEBI" id="CHEBI:57705"/>
        <dbReference type="ChEBI" id="CHEBI:58223"/>
        <dbReference type="ChEBI" id="CHEBI:90840"/>
        <dbReference type="EC" id="2.4.1.255"/>
    </reaction>
</comment>
<name>A0A2K3Q344_9HYPO</name>
<reference evidence="12 13" key="1">
    <citation type="submission" date="2017-08" db="EMBL/GenBank/DDBJ databases">
        <title>Harnessing the power of phylogenomics to disentangle the directionality and signatures of interkingdom host jumping in the parasitic fungal genus Tolypocladium.</title>
        <authorList>
            <person name="Quandt C.A."/>
            <person name="Patterson W."/>
            <person name="Spatafora J.W."/>
        </authorList>
    </citation>
    <scope>NUCLEOTIDE SEQUENCE [LARGE SCALE GENOMIC DNA]</scope>
    <source>
        <strain evidence="12 13">CBS 113982</strain>
    </source>
</reference>
<evidence type="ECO:0000256" key="1">
    <source>
        <dbReference type="ARBA" id="ARBA00011970"/>
    </source>
</evidence>
<organism evidence="12 13">
    <name type="scientific">Tolypocladium capitatum</name>
    <dbReference type="NCBI Taxonomy" id="45235"/>
    <lineage>
        <taxon>Eukaryota</taxon>
        <taxon>Fungi</taxon>
        <taxon>Dikarya</taxon>
        <taxon>Ascomycota</taxon>
        <taxon>Pezizomycotina</taxon>
        <taxon>Sordariomycetes</taxon>
        <taxon>Hypocreomycetidae</taxon>
        <taxon>Hypocreales</taxon>
        <taxon>Ophiocordycipitaceae</taxon>
        <taxon>Tolypocladium</taxon>
    </lineage>
</organism>
<comment type="caution">
    <text evidence="12">The sequence shown here is derived from an EMBL/GenBank/DDBJ whole genome shotgun (WGS) entry which is preliminary data.</text>
</comment>
<evidence type="ECO:0000256" key="6">
    <source>
        <dbReference type="ARBA" id="ARBA00023180"/>
    </source>
</evidence>
<evidence type="ECO:0000313" key="12">
    <source>
        <dbReference type="EMBL" id="PNY21913.1"/>
    </source>
</evidence>
<dbReference type="OrthoDB" id="529273at2759"/>
<keyword evidence="4" id="KW-0732">Signal</keyword>
<proteinExistence type="predicted"/>
<evidence type="ECO:0000256" key="5">
    <source>
        <dbReference type="ARBA" id="ARBA00022824"/>
    </source>
</evidence>
<keyword evidence="13" id="KW-1185">Reference proteome</keyword>
<gene>
    <name evidence="12" type="ORF">TCAP_07189</name>
</gene>
<dbReference type="EMBL" id="NRSZ01001223">
    <property type="protein sequence ID" value="PNY21913.1"/>
    <property type="molecule type" value="Genomic_DNA"/>
</dbReference>
<feature type="domain" description="Glycosyltransferase 61 catalytic" evidence="11">
    <location>
        <begin position="312"/>
        <end position="407"/>
    </location>
</feature>
<comment type="catalytic activity">
    <reaction evidence="9">
        <text>L-seryl-[protein] + UDP-N-acetyl-alpha-D-glucosamine = 3-O-(N-acetyl-beta-D-glucosaminyl)-L-seryl-[protein] + UDP + H(+)</text>
        <dbReference type="Rhea" id="RHEA:48904"/>
        <dbReference type="Rhea" id="RHEA-COMP:9863"/>
        <dbReference type="Rhea" id="RHEA-COMP:12251"/>
        <dbReference type="ChEBI" id="CHEBI:15378"/>
        <dbReference type="ChEBI" id="CHEBI:29999"/>
        <dbReference type="ChEBI" id="CHEBI:57705"/>
        <dbReference type="ChEBI" id="CHEBI:58223"/>
        <dbReference type="ChEBI" id="CHEBI:90838"/>
        <dbReference type="EC" id="2.4.1.255"/>
    </reaction>
</comment>
<sequence length="481" mass="54075">MLLVSSRRSRASLMVLAVFLALLLFLYRSQSLVRRDDCFTHLLPLPIPPAPSLPSDPDFPDDYFVDSSESSWCQERFGMRYLEDARNFSASYCTDESVSRFTCFSSVTAAGSPSRVDNMCYGHRAVFDVDLRQFRLACDLRALTPEETARGVPVVPYQLSRYWYDTGPGVVMDEAVLLDNSTPLQGSSQRTTILVQREGAGNVWHVLMELMSLTWSLDVLQISIDAETGEPFVLPNAGEMTQVVLTDQHEDGIFVDLWKLFAKMPIRRIHELDASEPVSDIVIPFSGGSNTLWQGDWVDLLCRDSALVKTFVSRVLAHYNMASPVKDGKKVVVTYTRRTNTRKLIDEAEHMEALRKQVPHMKLNVVDFSLLPFYEQLKVARETDLLIGVHGAGLTHLMFLQPGSAVIEILPEGFQHKGFRNLAQMLGIGFFRTHAKMHGDTSGAKQWQSDDVEIEQQKFIKVVGHGVASLYNNGMRAYDVA</sequence>
<evidence type="ECO:0000259" key="11">
    <source>
        <dbReference type="Pfam" id="PF04577"/>
    </source>
</evidence>
<dbReference type="InterPro" id="IPR007657">
    <property type="entry name" value="Glycosyltransferase_61"/>
</dbReference>
<evidence type="ECO:0000256" key="4">
    <source>
        <dbReference type="ARBA" id="ARBA00022729"/>
    </source>
</evidence>
<evidence type="ECO:0000313" key="13">
    <source>
        <dbReference type="Proteomes" id="UP000236621"/>
    </source>
</evidence>
<evidence type="ECO:0000256" key="3">
    <source>
        <dbReference type="ARBA" id="ARBA00022679"/>
    </source>
</evidence>
<dbReference type="Proteomes" id="UP000236621">
    <property type="component" value="Unassembled WGS sequence"/>
</dbReference>
<evidence type="ECO:0000256" key="9">
    <source>
        <dbReference type="ARBA" id="ARBA00048317"/>
    </source>
</evidence>
<dbReference type="GO" id="GO:0097363">
    <property type="term" value="F:protein O-acetylglucosaminyltransferase activity"/>
    <property type="evidence" value="ECO:0007669"/>
    <property type="project" value="UniProtKB-EC"/>
</dbReference>
<evidence type="ECO:0000256" key="10">
    <source>
        <dbReference type="ARBA" id="ARBA00049432"/>
    </source>
</evidence>
<dbReference type="PANTHER" id="PTHR20961:SF148">
    <property type="entry name" value="EGF DOMAIN-SPECIFIC O-LINKED N-ACETYLGLUCOSAMINE TRANSFERASE"/>
    <property type="match status" value="1"/>
</dbReference>
<keyword evidence="2" id="KW-0328">Glycosyltransferase</keyword>
<evidence type="ECO:0000256" key="2">
    <source>
        <dbReference type="ARBA" id="ARBA00022676"/>
    </source>
</evidence>
<dbReference type="AlphaFoldDB" id="A0A2K3Q344"/>
<dbReference type="InterPro" id="IPR049625">
    <property type="entry name" value="Glyco_transf_61_cat"/>
</dbReference>
<dbReference type="PANTHER" id="PTHR20961">
    <property type="entry name" value="GLYCOSYLTRANSFERASE"/>
    <property type="match status" value="1"/>
</dbReference>